<sequence>MFTIEHDFDATVVTLMDEGQSPLQEDITVNAFEECVTVEQYDPRTDQLQKITFSMAQVRDMAAALNLPEGIYSLTPADGSTTPKA</sequence>
<accession>A0A1H9BBU2</accession>
<dbReference type="OrthoDB" id="7861315at2"/>
<gene>
    <name evidence="1" type="ORF">SAMN04488092_102451</name>
</gene>
<protein>
    <recommendedName>
        <fullName evidence="3">Phosphomannomutase</fullName>
    </recommendedName>
</protein>
<name>A0A1H9BBU2_9RHOB</name>
<evidence type="ECO:0008006" key="3">
    <source>
        <dbReference type="Google" id="ProtNLM"/>
    </source>
</evidence>
<reference evidence="1 2" key="1">
    <citation type="submission" date="2016-10" db="EMBL/GenBank/DDBJ databases">
        <authorList>
            <person name="de Groot N.N."/>
        </authorList>
    </citation>
    <scope>NUCLEOTIDE SEQUENCE [LARGE SCALE GENOMIC DNA]</scope>
    <source>
        <strain evidence="1 2">DSM 22007</strain>
    </source>
</reference>
<dbReference type="AlphaFoldDB" id="A0A1H9BBU2"/>
<evidence type="ECO:0000313" key="1">
    <source>
        <dbReference type="EMBL" id="SEP86482.1"/>
    </source>
</evidence>
<dbReference type="EMBL" id="FOEP01000002">
    <property type="protein sequence ID" value="SEP86482.1"/>
    <property type="molecule type" value="Genomic_DNA"/>
</dbReference>
<evidence type="ECO:0000313" key="2">
    <source>
        <dbReference type="Proteomes" id="UP000198634"/>
    </source>
</evidence>
<proteinExistence type="predicted"/>
<keyword evidence="2" id="KW-1185">Reference proteome</keyword>
<dbReference type="Proteomes" id="UP000198634">
    <property type="component" value="Unassembled WGS sequence"/>
</dbReference>
<dbReference type="STRING" id="657014.SAMN04488092_102451"/>
<dbReference type="RefSeq" id="WP_090268650.1">
    <property type="nucleotide sequence ID" value="NZ_FOEP01000002.1"/>
</dbReference>
<organism evidence="1 2">
    <name type="scientific">Thalassovita taeanensis</name>
    <dbReference type="NCBI Taxonomy" id="657014"/>
    <lineage>
        <taxon>Bacteria</taxon>
        <taxon>Pseudomonadati</taxon>
        <taxon>Pseudomonadota</taxon>
        <taxon>Alphaproteobacteria</taxon>
        <taxon>Rhodobacterales</taxon>
        <taxon>Roseobacteraceae</taxon>
        <taxon>Thalassovita</taxon>
    </lineage>
</organism>